<organism evidence="2 3">
    <name type="scientific">Plakobranchus ocellatus</name>
    <dbReference type="NCBI Taxonomy" id="259542"/>
    <lineage>
        <taxon>Eukaryota</taxon>
        <taxon>Metazoa</taxon>
        <taxon>Spiralia</taxon>
        <taxon>Lophotrochozoa</taxon>
        <taxon>Mollusca</taxon>
        <taxon>Gastropoda</taxon>
        <taxon>Heterobranchia</taxon>
        <taxon>Euthyneura</taxon>
        <taxon>Panpulmonata</taxon>
        <taxon>Sacoglossa</taxon>
        <taxon>Placobranchoidea</taxon>
        <taxon>Plakobranchidae</taxon>
        <taxon>Plakobranchus</taxon>
    </lineage>
</organism>
<feature type="region of interest" description="Disordered" evidence="1">
    <location>
        <begin position="24"/>
        <end position="88"/>
    </location>
</feature>
<dbReference type="AlphaFoldDB" id="A0AAV3YHW2"/>
<sequence length="107" mass="12163">MVTDVVIAIVVCEYKDNVRLRRRPGFGVSNSRRQKKTSHRKHKATKSQRGKDTHVSRESKSIDETEKDGKSGEKPRERGTSVCLPDNSLKECDQRNTTCSIYPKMGL</sequence>
<dbReference type="Proteomes" id="UP000735302">
    <property type="component" value="Unassembled WGS sequence"/>
</dbReference>
<accession>A0AAV3YHW2</accession>
<gene>
    <name evidence="2" type="ORF">PoB_000929100</name>
</gene>
<name>A0AAV3YHW2_9GAST</name>
<keyword evidence="3" id="KW-1185">Reference proteome</keyword>
<evidence type="ECO:0000313" key="3">
    <source>
        <dbReference type="Proteomes" id="UP000735302"/>
    </source>
</evidence>
<proteinExistence type="predicted"/>
<protein>
    <submittedName>
        <fullName evidence="2">Sulfatase 1</fullName>
    </submittedName>
</protein>
<reference evidence="2 3" key="1">
    <citation type="journal article" date="2021" name="Elife">
        <title>Chloroplast acquisition without the gene transfer in kleptoplastic sea slugs, Plakobranchus ocellatus.</title>
        <authorList>
            <person name="Maeda T."/>
            <person name="Takahashi S."/>
            <person name="Yoshida T."/>
            <person name="Shimamura S."/>
            <person name="Takaki Y."/>
            <person name="Nagai Y."/>
            <person name="Toyoda A."/>
            <person name="Suzuki Y."/>
            <person name="Arimoto A."/>
            <person name="Ishii H."/>
            <person name="Satoh N."/>
            <person name="Nishiyama T."/>
            <person name="Hasebe M."/>
            <person name="Maruyama T."/>
            <person name="Minagawa J."/>
            <person name="Obokata J."/>
            <person name="Shigenobu S."/>
        </authorList>
    </citation>
    <scope>NUCLEOTIDE SEQUENCE [LARGE SCALE GENOMIC DNA]</scope>
</reference>
<evidence type="ECO:0000256" key="1">
    <source>
        <dbReference type="SAM" id="MobiDB-lite"/>
    </source>
</evidence>
<comment type="caution">
    <text evidence="2">The sequence shown here is derived from an EMBL/GenBank/DDBJ whole genome shotgun (WGS) entry which is preliminary data.</text>
</comment>
<evidence type="ECO:0000313" key="2">
    <source>
        <dbReference type="EMBL" id="GFN82785.1"/>
    </source>
</evidence>
<feature type="compositionally biased region" description="Basic residues" evidence="1">
    <location>
        <begin position="32"/>
        <end position="48"/>
    </location>
</feature>
<dbReference type="EMBL" id="BLXT01001037">
    <property type="protein sequence ID" value="GFN82785.1"/>
    <property type="molecule type" value="Genomic_DNA"/>
</dbReference>
<feature type="compositionally biased region" description="Basic and acidic residues" evidence="1">
    <location>
        <begin position="49"/>
        <end position="79"/>
    </location>
</feature>